<gene>
    <name evidence="2" type="ORF">Ato02nite_022500</name>
</gene>
<dbReference type="RefSeq" id="WP_246606575.1">
    <property type="nucleotide sequence ID" value="NZ_BOQN01000030.1"/>
</dbReference>
<reference evidence="2 3" key="1">
    <citation type="submission" date="2021-03" db="EMBL/GenBank/DDBJ databases">
        <title>Whole genome shotgun sequence of Actinoplanes toevensis NBRC 105298.</title>
        <authorList>
            <person name="Komaki H."/>
            <person name="Tamura T."/>
        </authorList>
    </citation>
    <scope>NUCLEOTIDE SEQUENCE [LARGE SCALE GENOMIC DNA]</scope>
    <source>
        <strain evidence="2 3">NBRC 105298</strain>
    </source>
</reference>
<dbReference type="InterPro" id="IPR036390">
    <property type="entry name" value="WH_DNA-bd_sf"/>
</dbReference>
<evidence type="ECO:0000259" key="1">
    <source>
        <dbReference type="Pfam" id="PF03551"/>
    </source>
</evidence>
<dbReference type="SUPFAM" id="SSF46785">
    <property type="entry name" value="Winged helix' DNA-binding domain"/>
    <property type="match status" value="1"/>
</dbReference>
<dbReference type="Gene3D" id="1.10.340.30">
    <property type="entry name" value="Hypothetical protein, domain 2"/>
    <property type="match status" value="1"/>
</dbReference>
<feature type="domain" description="Transcription regulator PadR N-terminal" evidence="1">
    <location>
        <begin position="304"/>
        <end position="375"/>
    </location>
</feature>
<accession>A0A919T854</accession>
<organism evidence="2 3">
    <name type="scientific">Paractinoplanes toevensis</name>
    <dbReference type="NCBI Taxonomy" id="571911"/>
    <lineage>
        <taxon>Bacteria</taxon>
        <taxon>Bacillati</taxon>
        <taxon>Actinomycetota</taxon>
        <taxon>Actinomycetes</taxon>
        <taxon>Micromonosporales</taxon>
        <taxon>Micromonosporaceae</taxon>
        <taxon>Paractinoplanes</taxon>
    </lineage>
</organism>
<dbReference type="PANTHER" id="PTHR33169:SF14">
    <property type="entry name" value="TRANSCRIPTIONAL REGULATOR RV3488"/>
    <property type="match status" value="1"/>
</dbReference>
<evidence type="ECO:0000313" key="2">
    <source>
        <dbReference type="EMBL" id="GIM90457.1"/>
    </source>
</evidence>
<dbReference type="InterPro" id="IPR052509">
    <property type="entry name" value="Metal_resp_DNA-bind_regulator"/>
</dbReference>
<dbReference type="PANTHER" id="PTHR33169">
    <property type="entry name" value="PADR-FAMILY TRANSCRIPTIONAL REGULATOR"/>
    <property type="match status" value="1"/>
</dbReference>
<dbReference type="Pfam" id="PF03551">
    <property type="entry name" value="PadR"/>
    <property type="match status" value="1"/>
</dbReference>
<dbReference type="AlphaFoldDB" id="A0A919T854"/>
<name>A0A919T854_9ACTN</name>
<dbReference type="GO" id="GO:0003824">
    <property type="term" value="F:catalytic activity"/>
    <property type="evidence" value="ECO:0007669"/>
    <property type="project" value="InterPro"/>
</dbReference>
<comment type="caution">
    <text evidence="2">The sequence shown here is derived from an EMBL/GenBank/DDBJ whole genome shotgun (WGS) entry which is preliminary data.</text>
</comment>
<dbReference type="EMBL" id="BOQN01000030">
    <property type="protein sequence ID" value="GIM90457.1"/>
    <property type="molecule type" value="Genomic_DNA"/>
</dbReference>
<dbReference type="InterPro" id="IPR011257">
    <property type="entry name" value="DNA_glycosylase"/>
</dbReference>
<dbReference type="SUPFAM" id="SSF48150">
    <property type="entry name" value="DNA-glycosylase"/>
    <property type="match status" value="1"/>
</dbReference>
<dbReference type="Proteomes" id="UP000677082">
    <property type="component" value="Unassembled WGS sequence"/>
</dbReference>
<proteinExistence type="predicted"/>
<protein>
    <recommendedName>
        <fullName evidence="1">Transcription regulator PadR N-terminal domain-containing protein</fullName>
    </recommendedName>
</protein>
<evidence type="ECO:0000313" key="3">
    <source>
        <dbReference type="Proteomes" id="UP000677082"/>
    </source>
</evidence>
<keyword evidence="3" id="KW-1185">Reference proteome</keyword>
<sequence length="418" mass="44555">MRQQTTTREVAGPWSLATSRRFWEGFTPAALRDQPRDEALRTVFRVERDWSAATATVRQDGSTAHLTVAGPGDLDAAAEQTARFLALDVDARDWPAVGTRDRVIGAAQQRLPGLRPCGFHSPYEAAAWAVLSQRVRIPEAARLRETLLGPDGAFPAPDRLRALELDLPGPKAEYLRSIAEAALAGVLDGARLRALDAPTAMAEVQQVKGLGPFGAELVILRGANHPDAVPQHETRLKSEITARYGPGTTLDQVSPACSRSAPGPPCTCAPSASWATSKAACLAASLPTMVVSRPWLHGFLDLCLLAMLREKPDYGYGLAQRLAAAGVADVPGGTLYPALLRLEQQGLAAPNWHPSESGPRRKYYAVTPAGRAELDAQATEWQQFRTGIDTLIAAGANHPLPADAVAGTGRAAGSEEPR</sequence>
<dbReference type="Gene3D" id="1.10.10.10">
    <property type="entry name" value="Winged helix-like DNA-binding domain superfamily/Winged helix DNA-binding domain"/>
    <property type="match status" value="1"/>
</dbReference>
<dbReference type="InterPro" id="IPR036388">
    <property type="entry name" value="WH-like_DNA-bd_sf"/>
</dbReference>
<dbReference type="GO" id="GO:0006281">
    <property type="term" value="P:DNA repair"/>
    <property type="evidence" value="ECO:0007669"/>
    <property type="project" value="InterPro"/>
</dbReference>
<dbReference type="InterPro" id="IPR005149">
    <property type="entry name" value="Tscrpt_reg_PadR_N"/>
</dbReference>